<dbReference type="Proteomes" id="UP000740883">
    <property type="component" value="Unassembled WGS sequence"/>
</dbReference>
<protein>
    <submittedName>
        <fullName evidence="1">Uncharacterized protein</fullName>
    </submittedName>
</protein>
<proteinExistence type="predicted"/>
<evidence type="ECO:0000313" key="2">
    <source>
        <dbReference type="Proteomes" id="UP000740883"/>
    </source>
</evidence>
<organism evidence="1 2">
    <name type="scientific">Nosema granulosis</name>
    <dbReference type="NCBI Taxonomy" id="83296"/>
    <lineage>
        <taxon>Eukaryota</taxon>
        <taxon>Fungi</taxon>
        <taxon>Fungi incertae sedis</taxon>
        <taxon>Microsporidia</taxon>
        <taxon>Nosematidae</taxon>
        <taxon>Nosema</taxon>
    </lineage>
</organism>
<name>A0A9P6GX06_9MICR</name>
<keyword evidence="2" id="KW-1185">Reference proteome</keyword>
<dbReference type="OrthoDB" id="2194712at2759"/>
<sequence length="113" mass="13121">MEAWKEQSAEVNIENDENGEYASIFKRRFREEFAVDQVVIIARRENLGTQGKTDKGRFIGVGRIVARCENDSYLVRSSEGKMVKKRHYDLKELRKNVDFFKEETNRLEGGCGV</sequence>
<comment type="caution">
    <text evidence="1">The sequence shown here is derived from an EMBL/GenBank/DDBJ whole genome shotgun (WGS) entry which is preliminary data.</text>
</comment>
<dbReference type="EMBL" id="SBJO01000407">
    <property type="protein sequence ID" value="KAF9761145.1"/>
    <property type="molecule type" value="Genomic_DNA"/>
</dbReference>
<accession>A0A9P6GX06</accession>
<reference evidence="1 2" key="1">
    <citation type="journal article" date="2020" name="Genome Biol. Evol.">
        <title>Comparative genomics of strictly vertically transmitted, feminizing microsporidia endosymbionts of amphipod crustaceans.</title>
        <authorList>
            <person name="Cormier A."/>
            <person name="Chebbi M.A."/>
            <person name="Giraud I."/>
            <person name="Wattier R."/>
            <person name="Teixeira M."/>
            <person name="Gilbert C."/>
            <person name="Rigaud T."/>
            <person name="Cordaux R."/>
        </authorList>
    </citation>
    <scope>NUCLEOTIDE SEQUENCE [LARGE SCALE GENOMIC DNA]</scope>
    <source>
        <strain evidence="1 2">Ou3-Ou53</strain>
    </source>
</reference>
<gene>
    <name evidence="1" type="ORF">NGRA_2827</name>
</gene>
<evidence type="ECO:0000313" key="1">
    <source>
        <dbReference type="EMBL" id="KAF9761145.1"/>
    </source>
</evidence>
<dbReference type="AlphaFoldDB" id="A0A9P6GX06"/>